<evidence type="ECO:0000313" key="7">
    <source>
        <dbReference type="Proteomes" id="UP001187415"/>
    </source>
</evidence>
<dbReference type="PRINTS" id="PR01407">
    <property type="entry name" value="BUTYPHLNCDUF"/>
</dbReference>
<keyword evidence="7" id="KW-1185">Reference proteome</keyword>
<dbReference type="Pfam" id="PF00622">
    <property type="entry name" value="SPRY"/>
    <property type="match status" value="1"/>
</dbReference>
<dbReference type="EMBL" id="JAUPFM010000013">
    <property type="protein sequence ID" value="KAK2833047.1"/>
    <property type="molecule type" value="Genomic_DNA"/>
</dbReference>
<keyword evidence="3" id="KW-0862">Zinc</keyword>
<dbReference type="PROSITE" id="PS50188">
    <property type="entry name" value="B302_SPRY"/>
    <property type="match status" value="1"/>
</dbReference>
<dbReference type="InterPro" id="IPR013320">
    <property type="entry name" value="ConA-like_dom_sf"/>
</dbReference>
<name>A0AA88SGP8_CHASR</name>
<dbReference type="InterPro" id="IPR001870">
    <property type="entry name" value="B30.2/SPRY"/>
</dbReference>
<sequence>MPVPKKVGRKGSAAAEEKLPPYEPNIPEPTARADFMKYWIPLCLDDKTAQKLLWISENGSKAARTSDAVCPYPNRPERYEHSPQVLCKEGLLGHRGYWEVDYDGWVVIGVVCESSPRKGQDGPSGIGENDSSWGVGWSGSCYQVWHNSENVDVELPLSTTMGLYVDQPAGIIKFLTVEGEGEKEVRLIHKFEASIPEKIFPGFWIGTNSFCRLRKKDE</sequence>
<dbReference type="SMART" id="SM00449">
    <property type="entry name" value="SPRY"/>
    <property type="match status" value="1"/>
</dbReference>
<evidence type="ECO:0000256" key="2">
    <source>
        <dbReference type="ARBA" id="ARBA00022771"/>
    </source>
</evidence>
<evidence type="ECO:0000256" key="1">
    <source>
        <dbReference type="ARBA" id="ARBA00022723"/>
    </source>
</evidence>
<gene>
    <name evidence="6" type="ORF">Q5P01_016936</name>
</gene>
<evidence type="ECO:0000256" key="3">
    <source>
        <dbReference type="ARBA" id="ARBA00022833"/>
    </source>
</evidence>
<dbReference type="Pfam" id="PF13765">
    <property type="entry name" value="PRY"/>
    <property type="match status" value="1"/>
</dbReference>
<organism evidence="6 7">
    <name type="scientific">Channa striata</name>
    <name type="common">Snakehead murrel</name>
    <name type="synonym">Ophicephalus striatus</name>
    <dbReference type="NCBI Taxonomy" id="64152"/>
    <lineage>
        <taxon>Eukaryota</taxon>
        <taxon>Metazoa</taxon>
        <taxon>Chordata</taxon>
        <taxon>Craniata</taxon>
        <taxon>Vertebrata</taxon>
        <taxon>Euteleostomi</taxon>
        <taxon>Actinopterygii</taxon>
        <taxon>Neopterygii</taxon>
        <taxon>Teleostei</taxon>
        <taxon>Neoteleostei</taxon>
        <taxon>Acanthomorphata</taxon>
        <taxon>Anabantaria</taxon>
        <taxon>Anabantiformes</taxon>
        <taxon>Channoidei</taxon>
        <taxon>Channidae</taxon>
        <taxon>Channa</taxon>
    </lineage>
</organism>
<proteinExistence type="predicted"/>
<dbReference type="AlphaFoldDB" id="A0AA88SGP8"/>
<reference evidence="6" key="1">
    <citation type="submission" date="2023-07" db="EMBL/GenBank/DDBJ databases">
        <title>Chromosome-level Genome Assembly of Striped Snakehead (Channa striata).</title>
        <authorList>
            <person name="Liu H."/>
        </authorList>
    </citation>
    <scope>NUCLEOTIDE SEQUENCE</scope>
    <source>
        <strain evidence="6">Gz</strain>
        <tissue evidence="6">Muscle</tissue>
    </source>
</reference>
<dbReference type="Gene3D" id="2.60.120.920">
    <property type="match status" value="1"/>
</dbReference>
<evidence type="ECO:0000313" key="6">
    <source>
        <dbReference type="EMBL" id="KAK2833047.1"/>
    </source>
</evidence>
<dbReference type="GO" id="GO:0008270">
    <property type="term" value="F:zinc ion binding"/>
    <property type="evidence" value="ECO:0007669"/>
    <property type="project" value="UniProtKB-KW"/>
</dbReference>
<dbReference type="InterPro" id="IPR051051">
    <property type="entry name" value="E3_ubiq-ligase_TRIM/RNF"/>
</dbReference>
<feature type="domain" description="B30.2/SPRY" evidence="5">
    <location>
        <begin position="22"/>
        <end position="218"/>
    </location>
</feature>
<dbReference type="GO" id="GO:0005737">
    <property type="term" value="C:cytoplasm"/>
    <property type="evidence" value="ECO:0007669"/>
    <property type="project" value="UniProtKB-ARBA"/>
</dbReference>
<evidence type="ECO:0000256" key="4">
    <source>
        <dbReference type="SAM" id="MobiDB-lite"/>
    </source>
</evidence>
<accession>A0AA88SGP8</accession>
<dbReference type="InterPro" id="IPR006574">
    <property type="entry name" value="PRY"/>
</dbReference>
<keyword evidence="1" id="KW-0479">Metal-binding</keyword>
<protein>
    <recommendedName>
        <fullName evidence="5">B30.2/SPRY domain-containing protein</fullName>
    </recommendedName>
</protein>
<dbReference type="PANTHER" id="PTHR25465:SF80">
    <property type="entry name" value="TRIPARTITE MOTIF-CONTAINING PROTEIN 16-LIKE"/>
    <property type="match status" value="1"/>
</dbReference>
<dbReference type="InterPro" id="IPR003879">
    <property type="entry name" value="Butyrophylin_SPRY"/>
</dbReference>
<dbReference type="PANTHER" id="PTHR25465">
    <property type="entry name" value="B-BOX DOMAIN CONTAINING"/>
    <property type="match status" value="1"/>
</dbReference>
<feature type="region of interest" description="Disordered" evidence="4">
    <location>
        <begin position="1"/>
        <end position="26"/>
    </location>
</feature>
<dbReference type="Proteomes" id="UP001187415">
    <property type="component" value="Unassembled WGS sequence"/>
</dbReference>
<dbReference type="InterPro" id="IPR043136">
    <property type="entry name" value="B30.2/SPRY_sf"/>
</dbReference>
<keyword evidence="2" id="KW-0863">Zinc-finger</keyword>
<dbReference type="InterPro" id="IPR003877">
    <property type="entry name" value="SPRY_dom"/>
</dbReference>
<dbReference type="SUPFAM" id="SSF49899">
    <property type="entry name" value="Concanavalin A-like lectins/glucanases"/>
    <property type="match status" value="1"/>
</dbReference>
<comment type="caution">
    <text evidence="6">The sequence shown here is derived from an EMBL/GenBank/DDBJ whole genome shotgun (WGS) entry which is preliminary data.</text>
</comment>
<evidence type="ECO:0000259" key="5">
    <source>
        <dbReference type="PROSITE" id="PS50188"/>
    </source>
</evidence>